<dbReference type="VEuPathDB" id="FungiDB:CCM_07420"/>
<feature type="transmembrane region" description="Helical" evidence="9">
    <location>
        <begin position="436"/>
        <end position="456"/>
    </location>
</feature>
<feature type="transmembrane region" description="Helical" evidence="9">
    <location>
        <begin position="509"/>
        <end position="528"/>
    </location>
</feature>
<dbReference type="InterPro" id="IPR004853">
    <property type="entry name" value="Sugar_P_trans_dom"/>
</dbReference>
<comment type="similarity">
    <text evidence="3">Belongs to the TPT transporter family. SLC35D subfamily.</text>
</comment>
<name>G3JPR7_CORMM</name>
<feature type="transmembrane region" description="Helical" evidence="9">
    <location>
        <begin position="339"/>
        <end position="359"/>
    </location>
</feature>
<feature type="compositionally biased region" description="Low complexity" evidence="8">
    <location>
        <begin position="217"/>
        <end position="231"/>
    </location>
</feature>
<dbReference type="Proteomes" id="UP000001610">
    <property type="component" value="Unassembled WGS sequence"/>
</dbReference>
<dbReference type="STRING" id="983644.G3JPR7"/>
<keyword evidence="7 9" id="KW-0472">Membrane</keyword>
<dbReference type="InParanoid" id="G3JPR7"/>
<feature type="transmembrane region" description="Helical" evidence="9">
    <location>
        <begin position="380"/>
        <end position="397"/>
    </location>
</feature>
<dbReference type="HOGENOM" id="CLU_019048_3_0_1"/>
<organism evidence="11 12">
    <name type="scientific">Cordyceps militaris (strain CM01)</name>
    <name type="common">Caterpillar fungus</name>
    <dbReference type="NCBI Taxonomy" id="983644"/>
    <lineage>
        <taxon>Eukaryota</taxon>
        <taxon>Fungi</taxon>
        <taxon>Dikarya</taxon>
        <taxon>Ascomycota</taxon>
        <taxon>Pezizomycotina</taxon>
        <taxon>Sordariomycetes</taxon>
        <taxon>Hypocreomycetidae</taxon>
        <taxon>Hypocreales</taxon>
        <taxon>Cordycipitaceae</taxon>
        <taxon>Cordyceps</taxon>
    </lineage>
</organism>
<evidence type="ECO:0000256" key="8">
    <source>
        <dbReference type="SAM" id="MobiDB-lite"/>
    </source>
</evidence>
<dbReference type="EMBL" id="JH126404">
    <property type="protein sequence ID" value="EGX89168.1"/>
    <property type="molecule type" value="Genomic_DNA"/>
</dbReference>
<keyword evidence="12" id="KW-1185">Reference proteome</keyword>
<protein>
    <recommendedName>
        <fullName evidence="10">Sugar phosphate transporter domain-containing protein</fullName>
    </recommendedName>
</protein>
<dbReference type="InterPro" id="IPR037185">
    <property type="entry name" value="EmrE-like"/>
</dbReference>
<feature type="transmembrane region" description="Helical" evidence="9">
    <location>
        <begin position="409"/>
        <end position="429"/>
    </location>
</feature>
<evidence type="ECO:0000256" key="4">
    <source>
        <dbReference type="ARBA" id="ARBA00011182"/>
    </source>
</evidence>
<dbReference type="AlphaFoldDB" id="G3JPR7"/>
<evidence type="ECO:0000313" key="12">
    <source>
        <dbReference type="Proteomes" id="UP000001610"/>
    </source>
</evidence>
<dbReference type="PANTHER" id="PTHR11132">
    <property type="entry name" value="SOLUTE CARRIER FAMILY 35"/>
    <property type="match status" value="1"/>
</dbReference>
<dbReference type="SUPFAM" id="SSF103481">
    <property type="entry name" value="Multidrug resistance efflux transporter EmrE"/>
    <property type="match status" value="2"/>
</dbReference>
<evidence type="ECO:0000256" key="9">
    <source>
        <dbReference type="SAM" id="Phobius"/>
    </source>
</evidence>
<evidence type="ECO:0000256" key="6">
    <source>
        <dbReference type="ARBA" id="ARBA00022989"/>
    </source>
</evidence>
<comment type="subcellular location">
    <subcellularLocation>
        <location evidence="2">Endoplasmic reticulum membrane</location>
        <topology evidence="2">Multi-pass membrane protein</topology>
    </subcellularLocation>
</comment>
<sequence length="693" mass="75140">MKISSLPFARSLATYGAARLCGGDSKSRRGSSARKPRPSTLKYPKVYPQLRGKYLAASANVPNSAPMQPAGLAVHRATATGSHPMMALPSRFDTRYLSPVAARKPTHTTQSLRFEVPQISWLLSTAMIATFFSCTISLYLSGPSAAIPLLTTTTTTTTITPYADQHDAHTPPAFASSAHVFRTWIEYCWRCAPPPPCTTMEKFPELDTSQAFNGVRSPSPYKSPSGYSNGSASLSDRGASAKRENGHHLPAPGLGAWSTHNGLVRGHARQKSLSDAFRTIRTRNGSLSQNAHELADALKAPVSPKLVILCITWYMSSALTNTSSKSILNAFNMPATLTLVQFAFVSTLCITIAWLATIFPILREKITALQHPIRPPTRDVIITTLPLAAFQIIGHLLSSSATSRIPVSLVHTIKGLSPLFTVLAYRFIYNIRYPKATYLSLVPLTLGVMLACSGKHGFGGQLLGVLQAFLAAIVFVTQNIFSKKLFNEAAKVESGVVGTNSKKLDKLNLLCYSSGLAFLLTLPIWFFAEGVTLLRDVLQDGAVELSNKPNAFDHGRLTVEFIFNGVFHFGQNILAFVLLSMVSPVTYSVASLLKRVFVIVLAILWFRSPMSPLQGLGIALTILGLYLYDRTSESNKADRKAQAMTQSRAGTPLLPINEVADRGRNGFVAPSHPISQGYGYFGPSAGDSKRSDD</sequence>
<evidence type="ECO:0000256" key="2">
    <source>
        <dbReference type="ARBA" id="ARBA00004477"/>
    </source>
</evidence>
<gene>
    <name evidence="11" type="ORF">CCM_07420</name>
</gene>
<evidence type="ECO:0000259" key="10">
    <source>
        <dbReference type="Pfam" id="PF03151"/>
    </source>
</evidence>
<dbReference type="GO" id="GO:0005789">
    <property type="term" value="C:endoplasmic reticulum membrane"/>
    <property type="evidence" value="ECO:0007669"/>
    <property type="project" value="UniProtKB-SubCell"/>
</dbReference>
<dbReference type="InterPro" id="IPR050186">
    <property type="entry name" value="TPT_transporter"/>
</dbReference>
<feature type="region of interest" description="Disordered" evidence="8">
    <location>
        <begin position="213"/>
        <end position="254"/>
    </location>
</feature>
<comment type="function">
    <text evidence="1">Involved in the import of GDP-mannose from the cytoplasm into the Golgi lumen.</text>
</comment>
<feature type="domain" description="Sugar phosphate transporter" evidence="10">
    <location>
        <begin position="305"/>
        <end position="628"/>
    </location>
</feature>
<evidence type="ECO:0000313" key="11">
    <source>
        <dbReference type="EMBL" id="EGX89168.1"/>
    </source>
</evidence>
<dbReference type="Pfam" id="PF03151">
    <property type="entry name" value="TPT"/>
    <property type="match status" value="1"/>
</dbReference>
<dbReference type="eggNOG" id="KOG1441">
    <property type="taxonomic scope" value="Eukaryota"/>
</dbReference>
<keyword evidence="6 9" id="KW-1133">Transmembrane helix</keyword>
<reference evidence="11 12" key="1">
    <citation type="journal article" date="2011" name="Genome Biol.">
        <title>Genome sequence of the insect pathogenic fungus Cordyceps militaris, a valued traditional Chinese medicine.</title>
        <authorList>
            <person name="Zheng P."/>
            <person name="Xia Y."/>
            <person name="Xiao G."/>
            <person name="Xiong C."/>
            <person name="Hu X."/>
            <person name="Zhang S."/>
            <person name="Zheng H."/>
            <person name="Huang Y."/>
            <person name="Zhou Y."/>
            <person name="Wang S."/>
            <person name="Zhao G.P."/>
            <person name="Liu X."/>
            <person name="St Leger R.J."/>
            <person name="Wang C."/>
        </authorList>
    </citation>
    <scope>NUCLEOTIDE SEQUENCE [LARGE SCALE GENOMIC DNA]</scope>
    <source>
        <strain evidence="11 12">CM01</strain>
    </source>
</reference>
<dbReference type="Gene3D" id="1.10.3730.20">
    <property type="match status" value="1"/>
</dbReference>
<evidence type="ECO:0000256" key="7">
    <source>
        <dbReference type="ARBA" id="ARBA00023136"/>
    </source>
</evidence>
<comment type="subunit">
    <text evidence="4">Homooligomer.</text>
</comment>
<evidence type="ECO:0000256" key="3">
    <source>
        <dbReference type="ARBA" id="ARBA00010425"/>
    </source>
</evidence>
<feature type="compositionally biased region" description="Basic residues" evidence="8">
    <location>
        <begin position="28"/>
        <end position="37"/>
    </location>
</feature>
<dbReference type="OrthoDB" id="1588579at2759"/>
<dbReference type="KEGG" id="cmt:CCM_07420"/>
<evidence type="ECO:0000256" key="1">
    <source>
        <dbReference type="ARBA" id="ARBA00003420"/>
    </source>
</evidence>
<feature type="transmembrane region" description="Helical" evidence="9">
    <location>
        <begin position="586"/>
        <end position="606"/>
    </location>
</feature>
<feature type="transmembrane region" description="Helical" evidence="9">
    <location>
        <begin position="462"/>
        <end position="481"/>
    </location>
</feature>
<keyword evidence="5 9" id="KW-0812">Transmembrane</keyword>
<feature type="transmembrane region" description="Helical" evidence="9">
    <location>
        <begin position="561"/>
        <end position="579"/>
    </location>
</feature>
<dbReference type="GeneID" id="18169431"/>
<feature type="region of interest" description="Disordered" evidence="8">
    <location>
        <begin position="20"/>
        <end position="42"/>
    </location>
</feature>
<feature type="transmembrane region" description="Helical" evidence="9">
    <location>
        <begin position="612"/>
        <end position="629"/>
    </location>
</feature>
<feature type="region of interest" description="Disordered" evidence="8">
    <location>
        <begin position="669"/>
        <end position="693"/>
    </location>
</feature>
<dbReference type="RefSeq" id="XP_006672624.1">
    <property type="nucleotide sequence ID" value="XM_006672561.1"/>
</dbReference>
<accession>G3JPR7</accession>
<proteinExistence type="inferred from homology"/>
<evidence type="ECO:0000256" key="5">
    <source>
        <dbReference type="ARBA" id="ARBA00022692"/>
    </source>
</evidence>